<proteinExistence type="predicted"/>
<accession>A0A4Y4D502</accession>
<evidence type="ECO:0000313" key="1">
    <source>
        <dbReference type="EMBL" id="GEC98367.1"/>
    </source>
</evidence>
<dbReference type="EMBL" id="BJNW01000003">
    <property type="protein sequence ID" value="GEC98367.1"/>
    <property type="molecule type" value="Genomic_DNA"/>
</dbReference>
<keyword evidence="2" id="KW-1185">Reference proteome</keyword>
<dbReference type="STRING" id="1272.GCA_900014985_01882"/>
<dbReference type="InterPro" id="IPR050580">
    <property type="entry name" value="2H_phosphoesterase_YjcG-like"/>
</dbReference>
<evidence type="ECO:0000313" key="2">
    <source>
        <dbReference type="Proteomes" id="UP000315730"/>
    </source>
</evidence>
<protein>
    <submittedName>
        <fullName evidence="1">Phosphoesterase</fullName>
    </submittedName>
</protein>
<dbReference type="Pfam" id="PF13563">
    <property type="entry name" value="2_5_RNA_ligase2"/>
    <property type="match status" value="1"/>
</dbReference>
<dbReference type="SUPFAM" id="SSF55144">
    <property type="entry name" value="LigT-like"/>
    <property type="match status" value="1"/>
</dbReference>
<gene>
    <name evidence="1" type="ORF">KVA01_05220</name>
</gene>
<comment type="caution">
    <text evidence="1">The sequence shown here is derived from an EMBL/GenBank/DDBJ whole genome shotgun (WGS) entry which is preliminary data.</text>
</comment>
<dbReference type="RefSeq" id="WP_068470000.1">
    <property type="nucleotide sequence ID" value="NZ_BJNW01000003.1"/>
</dbReference>
<dbReference type="Proteomes" id="UP000315730">
    <property type="component" value="Unassembled WGS sequence"/>
</dbReference>
<dbReference type="Gene3D" id="3.90.1140.10">
    <property type="entry name" value="Cyclic phosphodiesterase"/>
    <property type="match status" value="1"/>
</dbReference>
<dbReference type="InterPro" id="IPR009097">
    <property type="entry name" value="Cyclic_Pdiesterase"/>
</dbReference>
<dbReference type="AlphaFoldDB" id="A0A4Y4D502"/>
<name>A0A4Y4D502_KOCVA</name>
<dbReference type="OrthoDB" id="358773at2"/>
<dbReference type="PANTHER" id="PTHR40037:SF1">
    <property type="entry name" value="PHOSPHOESTERASE SAOUHSC_00951-RELATED"/>
    <property type="match status" value="1"/>
</dbReference>
<organism evidence="1 2">
    <name type="scientific">Kocuria varians</name>
    <name type="common">Micrococcus varians</name>
    <dbReference type="NCBI Taxonomy" id="1272"/>
    <lineage>
        <taxon>Bacteria</taxon>
        <taxon>Bacillati</taxon>
        <taxon>Actinomycetota</taxon>
        <taxon>Actinomycetes</taxon>
        <taxon>Micrococcales</taxon>
        <taxon>Micrococcaceae</taxon>
        <taxon>Kocuria</taxon>
    </lineage>
</organism>
<sequence>MSSGHVSPTVRPGQVYAGVVIRLPEPVGQELQDWRASFGDAVAGSVPAHITLMISPRGENGEELVRHVREVAGRWSPFHVEINGTGTFRPVTPVVYLRIGRGFDECVRLHRDLRGDAMTSASPFEFHPHVTLAHGTTEEGLDRAQAMLRTYRAGFQVDRVDLYEGDEHGDWHVRERIPFGAPTAEHRGRH</sequence>
<reference evidence="1 2" key="1">
    <citation type="submission" date="2019-06" db="EMBL/GenBank/DDBJ databases">
        <title>Whole genome shotgun sequence of Kocuria varians NBRC 15358.</title>
        <authorList>
            <person name="Hosoyama A."/>
            <person name="Uohara A."/>
            <person name="Ohji S."/>
            <person name="Ichikawa N."/>
        </authorList>
    </citation>
    <scope>NUCLEOTIDE SEQUENCE [LARGE SCALE GENOMIC DNA]</scope>
    <source>
        <strain evidence="1 2">NBRC 15358</strain>
    </source>
</reference>
<dbReference type="PANTHER" id="PTHR40037">
    <property type="entry name" value="PHOSPHOESTERASE YJCG-RELATED"/>
    <property type="match status" value="1"/>
</dbReference>